<keyword evidence="1" id="KW-0694">RNA-binding</keyword>
<dbReference type="Gene3D" id="3.10.290.10">
    <property type="entry name" value="RNA-binding S4 domain"/>
    <property type="match status" value="1"/>
</dbReference>
<organism evidence="4 5">
    <name type="scientific">Falsiporphyromonas endometrii</name>
    <dbReference type="NCBI Taxonomy" id="1387297"/>
    <lineage>
        <taxon>Bacteria</taxon>
        <taxon>Pseudomonadati</taxon>
        <taxon>Bacteroidota</taxon>
        <taxon>Bacteroidia</taxon>
        <taxon>Bacteroidales</taxon>
        <taxon>Porphyromonadaceae</taxon>
        <taxon>Falsiporphyromonas</taxon>
    </lineage>
</organism>
<dbReference type="SMART" id="SM00363">
    <property type="entry name" value="S4"/>
    <property type="match status" value="1"/>
</dbReference>
<name>A0ABV9K5H8_9PORP</name>
<dbReference type="PROSITE" id="PS50889">
    <property type="entry name" value="S4"/>
    <property type="match status" value="1"/>
</dbReference>
<evidence type="ECO:0000259" key="3">
    <source>
        <dbReference type="SMART" id="SM00363"/>
    </source>
</evidence>
<sequence>MSIRINKFISEAGLGSRREAEAIVRQGRITINGKRAALSDSVNAKDVVCLDDVELPVRDLILEIEADEAYKDAIDRKIRNKEEKIQKRTHLSSKSASLRKSSKNNPENRYRYKKMLEMEEELDFDEEQSAYARLNKKKRKR</sequence>
<dbReference type="SUPFAM" id="SSF55174">
    <property type="entry name" value="Alpha-L RNA-binding motif"/>
    <property type="match status" value="1"/>
</dbReference>
<evidence type="ECO:0000256" key="1">
    <source>
        <dbReference type="PROSITE-ProRule" id="PRU00182"/>
    </source>
</evidence>
<comment type="caution">
    <text evidence="4">The sequence shown here is derived from an EMBL/GenBank/DDBJ whole genome shotgun (WGS) entry which is preliminary data.</text>
</comment>
<dbReference type="Pfam" id="PF01479">
    <property type="entry name" value="S4"/>
    <property type="match status" value="1"/>
</dbReference>
<accession>A0ABV9K5H8</accession>
<gene>
    <name evidence="4" type="ORF">ACFO3G_01130</name>
</gene>
<protein>
    <submittedName>
        <fullName evidence="4">S4 domain-containing protein</fullName>
    </submittedName>
</protein>
<dbReference type="InterPro" id="IPR002942">
    <property type="entry name" value="S4_RNA-bd"/>
</dbReference>
<evidence type="ECO:0000256" key="2">
    <source>
        <dbReference type="SAM" id="MobiDB-lite"/>
    </source>
</evidence>
<dbReference type="CDD" id="cd00165">
    <property type="entry name" value="S4"/>
    <property type="match status" value="1"/>
</dbReference>
<dbReference type="EMBL" id="JBHSGO010000019">
    <property type="protein sequence ID" value="MFC4665234.1"/>
    <property type="molecule type" value="Genomic_DNA"/>
</dbReference>
<dbReference type="InterPro" id="IPR036986">
    <property type="entry name" value="S4_RNA-bd_sf"/>
</dbReference>
<feature type="region of interest" description="Disordered" evidence="2">
    <location>
        <begin position="85"/>
        <end position="112"/>
    </location>
</feature>
<dbReference type="RefSeq" id="WP_380077188.1">
    <property type="nucleotide sequence ID" value="NZ_JBHSGO010000019.1"/>
</dbReference>
<feature type="domain" description="RNA-binding S4" evidence="3">
    <location>
        <begin position="3"/>
        <end position="61"/>
    </location>
</feature>
<dbReference type="Proteomes" id="UP001596020">
    <property type="component" value="Unassembled WGS sequence"/>
</dbReference>
<keyword evidence="5" id="KW-1185">Reference proteome</keyword>
<proteinExistence type="predicted"/>
<evidence type="ECO:0000313" key="4">
    <source>
        <dbReference type="EMBL" id="MFC4665234.1"/>
    </source>
</evidence>
<evidence type="ECO:0000313" key="5">
    <source>
        <dbReference type="Proteomes" id="UP001596020"/>
    </source>
</evidence>
<reference evidence="5" key="1">
    <citation type="journal article" date="2019" name="Int. J. Syst. Evol. Microbiol.">
        <title>The Global Catalogue of Microorganisms (GCM) 10K type strain sequencing project: providing services to taxonomists for standard genome sequencing and annotation.</title>
        <authorList>
            <consortium name="The Broad Institute Genomics Platform"/>
            <consortium name="The Broad Institute Genome Sequencing Center for Infectious Disease"/>
            <person name="Wu L."/>
            <person name="Ma J."/>
        </authorList>
    </citation>
    <scope>NUCLEOTIDE SEQUENCE [LARGE SCALE GENOMIC DNA]</scope>
    <source>
        <strain evidence="5">CGMCC 4.7357</strain>
    </source>
</reference>